<evidence type="ECO:0000256" key="1">
    <source>
        <dbReference type="SAM" id="MobiDB-lite"/>
    </source>
</evidence>
<accession>A0ABD3P082</accession>
<comment type="caution">
    <text evidence="3">The sequence shown here is derived from an EMBL/GenBank/DDBJ whole genome shotgun (WGS) entry which is preliminary data.</text>
</comment>
<feature type="transmembrane region" description="Helical" evidence="2">
    <location>
        <begin position="122"/>
        <end position="139"/>
    </location>
</feature>
<proteinExistence type="predicted"/>
<dbReference type="EMBL" id="JABMIG020000322">
    <property type="protein sequence ID" value="KAL3781273.1"/>
    <property type="molecule type" value="Genomic_DNA"/>
</dbReference>
<dbReference type="Proteomes" id="UP001516023">
    <property type="component" value="Unassembled WGS sequence"/>
</dbReference>
<evidence type="ECO:0008006" key="5">
    <source>
        <dbReference type="Google" id="ProtNLM"/>
    </source>
</evidence>
<keyword evidence="2" id="KW-0812">Transmembrane</keyword>
<evidence type="ECO:0000313" key="3">
    <source>
        <dbReference type="EMBL" id="KAL3781273.1"/>
    </source>
</evidence>
<sequence>MAQGHYAQSWPTTQRRPQTTHQQNETHDNTDAPTTQIRRQINMILSGNDKLYHIAACALITMATFLALSVARRFQEQSRGCSMVDDSPSDAIENGRDVEAPGNHVAVTDVEEKCSFRISKNNWVLVGMSSLVALSIGILKEIGDMYNFWWLCQSKNEDGSIVGCDASWGDLLADIIGIILAQAIIFLFLSLWTSFARGSTRMALNYYPMARIASIES</sequence>
<keyword evidence="2" id="KW-1133">Transmembrane helix</keyword>
<feature type="compositionally biased region" description="Low complexity" evidence="1">
    <location>
        <begin position="11"/>
        <end position="23"/>
    </location>
</feature>
<feature type="region of interest" description="Disordered" evidence="1">
    <location>
        <begin position="1"/>
        <end position="35"/>
    </location>
</feature>
<dbReference type="AlphaFoldDB" id="A0ABD3P082"/>
<keyword evidence="2" id="KW-0472">Membrane</keyword>
<name>A0ABD3P082_9STRA</name>
<feature type="transmembrane region" description="Helical" evidence="2">
    <location>
        <begin position="51"/>
        <end position="71"/>
    </location>
</feature>
<keyword evidence="4" id="KW-1185">Reference proteome</keyword>
<evidence type="ECO:0000313" key="4">
    <source>
        <dbReference type="Proteomes" id="UP001516023"/>
    </source>
</evidence>
<organism evidence="3 4">
    <name type="scientific">Cyclotella cryptica</name>
    <dbReference type="NCBI Taxonomy" id="29204"/>
    <lineage>
        <taxon>Eukaryota</taxon>
        <taxon>Sar</taxon>
        <taxon>Stramenopiles</taxon>
        <taxon>Ochrophyta</taxon>
        <taxon>Bacillariophyta</taxon>
        <taxon>Coscinodiscophyceae</taxon>
        <taxon>Thalassiosirophycidae</taxon>
        <taxon>Stephanodiscales</taxon>
        <taxon>Stephanodiscaceae</taxon>
        <taxon>Cyclotella</taxon>
    </lineage>
</organism>
<evidence type="ECO:0000256" key="2">
    <source>
        <dbReference type="SAM" id="Phobius"/>
    </source>
</evidence>
<feature type="transmembrane region" description="Helical" evidence="2">
    <location>
        <begin position="175"/>
        <end position="195"/>
    </location>
</feature>
<reference evidence="3 4" key="1">
    <citation type="journal article" date="2020" name="G3 (Bethesda)">
        <title>Improved Reference Genome for Cyclotella cryptica CCMP332, a Model for Cell Wall Morphogenesis, Salinity Adaptation, and Lipid Production in Diatoms (Bacillariophyta).</title>
        <authorList>
            <person name="Roberts W.R."/>
            <person name="Downey K.M."/>
            <person name="Ruck E.C."/>
            <person name="Traller J.C."/>
            <person name="Alverson A.J."/>
        </authorList>
    </citation>
    <scope>NUCLEOTIDE SEQUENCE [LARGE SCALE GENOMIC DNA]</scope>
    <source>
        <strain evidence="3 4">CCMP332</strain>
    </source>
</reference>
<protein>
    <recommendedName>
        <fullName evidence="5">Transmembrane protein</fullName>
    </recommendedName>
</protein>
<gene>
    <name evidence="3" type="ORF">HJC23_012823</name>
</gene>